<name>A0A378KVA0_9GAMM</name>
<evidence type="ECO:0000256" key="2">
    <source>
        <dbReference type="ARBA" id="ARBA00004733"/>
    </source>
</evidence>
<evidence type="ECO:0000256" key="9">
    <source>
        <dbReference type="HAMAP-Rule" id="MF_00131"/>
    </source>
</evidence>
<dbReference type="EMBL" id="LNYR01000048">
    <property type="protein sequence ID" value="KTD43240.1"/>
    <property type="molecule type" value="Genomic_DNA"/>
</dbReference>
<evidence type="ECO:0000256" key="10">
    <source>
        <dbReference type="RuleBase" id="RU003662"/>
    </source>
</evidence>
<dbReference type="InterPro" id="IPR011060">
    <property type="entry name" value="RibuloseP-bd_barrel"/>
</dbReference>
<dbReference type="Proteomes" id="UP000054639">
    <property type="component" value="Unassembled WGS sequence"/>
</dbReference>
<dbReference type="HAMAP" id="MF_00131">
    <property type="entry name" value="Trp_synth_alpha"/>
    <property type="match status" value="1"/>
</dbReference>
<dbReference type="PROSITE" id="PS00167">
    <property type="entry name" value="TRP_SYNTHASE_ALPHA"/>
    <property type="match status" value="1"/>
</dbReference>
<proteinExistence type="inferred from homology"/>
<keyword evidence="4 9" id="KW-0028">Amino-acid biosynthesis</keyword>
<keyword evidence="7 9" id="KW-0456">Lyase</keyword>
<evidence type="ECO:0000256" key="7">
    <source>
        <dbReference type="ARBA" id="ARBA00023239"/>
    </source>
</evidence>
<comment type="pathway">
    <text evidence="2 9">Amino-acid biosynthesis; L-tryptophan biosynthesis; L-tryptophan from chorismate: step 5/5.</text>
</comment>
<dbReference type="RefSeq" id="WP_058475265.1">
    <property type="nucleotide sequence ID" value="NZ_CAAAIL010000010.1"/>
</dbReference>
<dbReference type="PROSITE" id="PS50007">
    <property type="entry name" value="PIPLC_X_DOMAIN"/>
    <property type="match status" value="1"/>
</dbReference>
<dbReference type="SUPFAM" id="SSF51366">
    <property type="entry name" value="Ribulose-phoshate binding barrel"/>
    <property type="match status" value="1"/>
</dbReference>
<evidence type="ECO:0000256" key="5">
    <source>
        <dbReference type="ARBA" id="ARBA00022822"/>
    </source>
</evidence>
<organism evidence="12 14">
    <name type="scientific">Legionella quateirensis</name>
    <dbReference type="NCBI Taxonomy" id="45072"/>
    <lineage>
        <taxon>Bacteria</taxon>
        <taxon>Pseudomonadati</taxon>
        <taxon>Pseudomonadota</taxon>
        <taxon>Gammaproteobacteria</taxon>
        <taxon>Legionellales</taxon>
        <taxon>Legionellaceae</taxon>
        <taxon>Legionella</taxon>
    </lineage>
</organism>
<comment type="catalytic activity">
    <reaction evidence="8 9">
        <text>(1S,2R)-1-C-(indol-3-yl)glycerol 3-phosphate + L-serine = D-glyceraldehyde 3-phosphate + L-tryptophan + H2O</text>
        <dbReference type="Rhea" id="RHEA:10532"/>
        <dbReference type="ChEBI" id="CHEBI:15377"/>
        <dbReference type="ChEBI" id="CHEBI:33384"/>
        <dbReference type="ChEBI" id="CHEBI:57912"/>
        <dbReference type="ChEBI" id="CHEBI:58866"/>
        <dbReference type="ChEBI" id="CHEBI:59776"/>
        <dbReference type="EC" id="4.2.1.20"/>
    </reaction>
</comment>
<feature type="active site" description="Proton acceptor" evidence="9">
    <location>
        <position position="49"/>
    </location>
</feature>
<dbReference type="UniPathway" id="UPA00035">
    <property type="reaction ID" value="UER00044"/>
</dbReference>
<dbReference type="GO" id="GO:0005829">
    <property type="term" value="C:cytosol"/>
    <property type="evidence" value="ECO:0007669"/>
    <property type="project" value="TreeGrafter"/>
</dbReference>
<dbReference type="Proteomes" id="UP000254230">
    <property type="component" value="Unassembled WGS sequence"/>
</dbReference>
<dbReference type="FunFam" id="3.20.20.70:FF:000037">
    <property type="entry name" value="Tryptophan synthase alpha chain"/>
    <property type="match status" value="1"/>
</dbReference>
<evidence type="ECO:0000256" key="1">
    <source>
        <dbReference type="ARBA" id="ARBA00003365"/>
    </source>
</evidence>
<dbReference type="PANTHER" id="PTHR43406:SF1">
    <property type="entry name" value="TRYPTOPHAN SYNTHASE ALPHA CHAIN, CHLOROPLASTIC"/>
    <property type="match status" value="1"/>
</dbReference>
<evidence type="ECO:0000313" key="12">
    <source>
        <dbReference type="EMBL" id="STY18119.1"/>
    </source>
</evidence>
<evidence type="ECO:0000256" key="6">
    <source>
        <dbReference type="ARBA" id="ARBA00023141"/>
    </source>
</evidence>
<keyword evidence="6 9" id="KW-0057">Aromatic amino acid biosynthesis</keyword>
<evidence type="ECO:0000256" key="3">
    <source>
        <dbReference type="ARBA" id="ARBA00011270"/>
    </source>
</evidence>
<sequence length="272" mass="29564">MNRIDKTLADMKAKGRKMLSPYLTAGDPHPDSTVELMHALVHAGADILEIGIPFSDPMAEGPVIQHAMERSLAQSVHCTDVLQMVKVFRQRDKDTPVIIMGYLNPIEQYGYDLFAQHAVAAGVDGTILVDLPPEEGEGISRVWEKHGLYSIFLCSPTTSQERMELINQYAKGYLYYVSLKGVTGSDALEMSSLKAEYQKRKAQTGLPLMVGFGIKTPEMAAEVSGFADGVIVGAALITTILEAYESNKNAAQAGANLISSMRQAIDNNGKNV</sequence>
<comment type="similarity">
    <text evidence="9 10">Belongs to the TrpA family.</text>
</comment>
<dbReference type="OrthoDB" id="9804578at2"/>
<dbReference type="CDD" id="cd04724">
    <property type="entry name" value="Tryptophan_synthase_alpha"/>
    <property type="match status" value="1"/>
</dbReference>
<feature type="active site" description="Proton acceptor" evidence="9">
    <location>
        <position position="60"/>
    </location>
</feature>
<evidence type="ECO:0000256" key="4">
    <source>
        <dbReference type="ARBA" id="ARBA00022605"/>
    </source>
</evidence>
<evidence type="ECO:0000256" key="8">
    <source>
        <dbReference type="ARBA" id="ARBA00049047"/>
    </source>
</evidence>
<dbReference type="STRING" id="45072.Lqua_3141"/>
<evidence type="ECO:0000313" key="13">
    <source>
        <dbReference type="Proteomes" id="UP000054639"/>
    </source>
</evidence>
<dbReference type="EMBL" id="UGOW01000001">
    <property type="protein sequence ID" value="STY18119.1"/>
    <property type="molecule type" value="Genomic_DNA"/>
</dbReference>
<dbReference type="InterPro" id="IPR018204">
    <property type="entry name" value="Trp_synthase_alpha_AS"/>
</dbReference>
<dbReference type="NCBIfam" id="TIGR00262">
    <property type="entry name" value="trpA"/>
    <property type="match status" value="1"/>
</dbReference>
<dbReference type="InterPro" id="IPR013785">
    <property type="entry name" value="Aldolase_TIM"/>
</dbReference>
<dbReference type="Gene3D" id="3.20.20.70">
    <property type="entry name" value="Aldolase class I"/>
    <property type="match status" value="1"/>
</dbReference>
<protein>
    <recommendedName>
        <fullName evidence="9">Tryptophan synthase alpha chain</fullName>
        <ecNumber evidence="9">4.2.1.20</ecNumber>
    </recommendedName>
</protein>
<dbReference type="EC" id="4.2.1.20" evidence="9"/>
<comment type="subunit">
    <text evidence="3 9">Tetramer of two alpha and two beta chains.</text>
</comment>
<accession>A0A378KVA0</accession>
<dbReference type="InterPro" id="IPR002028">
    <property type="entry name" value="Trp_synthase_suA"/>
</dbReference>
<comment type="function">
    <text evidence="1 9">The alpha subunit is responsible for the aldol cleavage of indoleglycerol phosphate to indole and glyceraldehyde 3-phosphate.</text>
</comment>
<evidence type="ECO:0000313" key="14">
    <source>
        <dbReference type="Proteomes" id="UP000254230"/>
    </source>
</evidence>
<reference evidence="11 13" key="1">
    <citation type="submission" date="2015-11" db="EMBL/GenBank/DDBJ databases">
        <title>Genomic analysis of 38 Legionella species identifies large and diverse effector repertoires.</title>
        <authorList>
            <person name="Burstein D."/>
            <person name="Amaro F."/>
            <person name="Zusman T."/>
            <person name="Lifshitz Z."/>
            <person name="Cohen O."/>
            <person name="Gilbert J.A."/>
            <person name="Pupko T."/>
            <person name="Shuman H.A."/>
            <person name="Segal G."/>
        </authorList>
    </citation>
    <scope>NUCLEOTIDE SEQUENCE [LARGE SCALE GENOMIC DNA]</scope>
    <source>
        <strain evidence="11 13">ATCC 49507</strain>
    </source>
</reference>
<keyword evidence="13" id="KW-1185">Reference proteome</keyword>
<evidence type="ECO:0000313" key="11">
    <source>
        <dbReference type="EMBL" id="KTD43240.1"/>
    </source>
</evidence>
<reference evidence="12 14" key="2">
    <citation type="submission" date="2018-06" db="EMBL/GenBank/DDBJ databases">
        <authorList>
            <consortium name="Pathogen Informatics"/>
            <person name="Doyle S."/>
        </authorList>
    </citation>
    <scope>NUCLEOTIDE SEQUENCE [LARGE SCALE GENOMIC DNA]</scope>
    <source>
        <strain evidence="12 14">NCTC12376</strain>
    </source>
</reference>
<dbReference type="PANTHER" id="PTHR43406">
    <property type="entry name" value="TRYPTOPHAN SYNTHASE, ALPHA CHAIN"/>
    <property type="match status" value="1"/>
</dbReference>
<dbReference type="AlphaFoldDB" id="A0A378KVA0"/>
<keyword evidence="5 9" id="KW-0822">Tryptophan biosynthesis</keyword>
<dbReference type="GO" id="GO:0004834">
    <property type="term" value="F:tryptophan synthase activity"/>
    <property type="evidence" value="ECO:0007669"/>
    <property type="project" value="UniProtKB-UniRule"/>
</dbReference>
<dbReference type="Pfam" id="PF00290">
    <property type="entry name" value="Trp_syntA"/>
    <property type="match status" value="1"/>
</dbReference>
<gene>
    <name evidence="9 12" type="primary">trpA</name>
    <name evidence="11" type="ORF">Lqua_3141</name>
    <name evidence="12" type="ORF">NCTC12376_01935</name>
</gene>